<feature type="compositionally biased region" description="Acidic residues" evidence="3">
    <location>
        <begin position="30"/>
        <end position="45"/>
    </location>
</feature>
<feature type="compositionally biased region" description="Basic and acidic residues" evidence="3">
    <location>
        <begin position="131"/>
        <end position="140"/>
    </location>
</feature>
<evidence type="ECO:0000256" key="1">
    <source>
        <dbReference type="ARBA" id="ARBA00019033"/>
    </source>
</evidence>
<dbReference type="OrthoDB" id="445677at2759"/>
<organism evidence="5 6">
    <name type="scientific">Hypsibius exemplaris</name>
    <name type="common">Freshwater tardigrade</name>
    <dbReference type="NCBI Taxonomy" id="2072580"/>
    <lineage>
        <taxon>Eukaryota</taxon>
        <taxon>Metazoa</taxon>
        <taxon>Ecdysozoa</taxon>
        <taxon>Tardigrada</taxon>
        <taxon>Eutardigrada</taxon>
        <taxon>Parachela</taxon>
        <taxon>Hypsibioidea</taxon>
        <taxon>Hypsibiidae</taxon>
        <taxon>Hypsibius</taxon>
    </lineage>
</organism>
<feature type="region of interest" description="Disordered" evidence="3">
    <location>
        <begin position="1"/>
        <end position="156"/>
    </location>
</feature>
<dbReference type="PANTHER" id="PTHR48407">
    <property type="entry name" value="CRANIOFACIAL DEVELOPMENT PROTEIN 1"/>
    <property type="match status" value="1"/>
</dbReference>
<gene>
    <name evidence="5" type="ORF">BV898_08847</name>
</gene>
<protein>
    <recommendedName>
        <fullName evidence="1">Craniofacial development protein 1</fullName>
    </recommendedName>
    <alternativeName>
        <fullName evidence="2">Bucentaur</fullName>
    </alternativeName>
</protein>
<dbReference type="Proteomes" id="UP000192578">
    <property type="component" value="Unassembled WGS sequence"/>
</dbReference>
<dbReference type="PROSITE" id="PS51279">
    <property type="entry name" value="BCNT_C"/>
    <property type="match status" value="1"/>
</dbReference>
<feature type="domain" description="BCNT-C" evidence="4">
    <location>
        <begin position="149"/>
        <end position="227"/>
    </location>
</feature>
<dbReference type="EMBL" id="MTYJ01000067">
    <property type="protein sequence ID" value="OQV16983.1"/>
    <property type="molecule type" value="Genomic_DNA"/>
</dbReference>
<evidence type="ECO:0000256" key="2">
    <source>
        <dbReference type="ARBA" id="ARBA00030244"/>
    </source>
</evidence>
<sequence length="227" mass="24202">MAQQFGRAGKDSRDSESSDDDDYVPLGADASEESGSDSVDDDLDPGVEAGADSDAGKRKRGNAATGKNSRRLKKPKADDSSANGVGPVHQQLSSEKGSAEGGLASPEAASTEARQSARLNGLPCSHTALPAREERREVHTPPKVPAPPGPSKSTLGSVLAKMAGKKKLTVLEKSQSHWKEYKSAEKLDEELANHNKGKGGFLDRKDFLERANVREYEFGLNSKPFSK</sequence>
<dbReference type="PANTHER" id="PTHR48407:SF1">
    <property type="entry name" value="CRANIOFACIAL DEVELOPMENT PROTEIN 1"/>
    <property type="match status" value="1"/>
</dbReference>
<dbReference type="GO" id="GO:0000812">
    <property type="term" value="C:Swr1 complex"/>
    <property type="evidence" value="ECO:0007669"/>
    <property type="project" value="TreeGrafter"/>
</dbReference>
<evidence type="ECO:0000256" key="3">
    <source>
        <dbReference type="SAM" id="MobiDB-lite"/>
    </source>
</evidence>
<dbReference type="InterPro" id="IPR027124">
    <property type="entry name" value="Swc5/CFDP1/2"/>
</dbReference>
<accession>A0A1W0WPB4</accession>
<comment type="caution">
    <text evidence="5">The sequence shown here is derived from an EMBL/GenBank/DDBJ whole genome shotgun (WGS) entry which is preliminary data.</text>
</comment>
<reference evidence="6" key="1">
    <citation type="submission" date="2017-01" db="EMBL/GenBank/DDBJ databases">
        <title>Comparative genomics of anhydrobiosis in the tardigrade Hypsibius dujardini.</title>
        <authorList>
            <person name="Yoshida Y."/>
            <person name="Koutsovoulos G."/>
            <person name="Laetsch D."/>
            <person name="Stevens L."/>
            <person name="Kumar S."/>
            <person name="Horikawa D."/>
            <person name="Ishino K."/>
            <person name="Komine S."/>
            <person name="Tomita M."/>
            <person name="Blaxter M."/>
            <person name="Arakawa K."/>
        </authorList>
    </citation>
    <scope>NUCLEOTIDE SEQUENCE [LARGE SCALE GENOMIC DNA]</scope>
    <source>
        <strain evidence="6">Z151</strain>
    </source>
</reference>
<evidence type="ECO:0000259" key="4">
    <source>
        <dbReference type="PROSITE" id="PS51279"/>
    </source>
</evidence>
<dbReference type="InterPro" id="IPR011421">
    <property type="entry name" value="BCNT-C"/>
</dbReference>
<evidence type="ECO:0000313" key="5">
    <source>
        <dbReference type="EMBL" id="OQV16983.1"/>
    </source>
</evidence>
<evidence type="ECO:0000313" key="6">
    <source>
        <dbReference type="Proteomes" id="UP000192578"/>
    </source>
</evidence>
<name>A0A1W0WPB4_HYPEX</name>
<dbReference type="AlphaFoldDB" id="A0A1W0WPB4"/>
<proteinExistence type="predicted"/>
<dbReference type="Pfam" id="PF07572">
    <property type="entry name" value="BCNT"/>
    <property type="match status" value="1"/>
</dbReference>
<keyword evidence="6" id="KW-1185">Reference proteome</keyword>